<proteinExistence type="predicted"/>
<evidence type="ECO:0000313" key="1">
    <source>
        <dbReference type="EMBL" id="CRH06095.1"/>
    </source>
</evidence>
<gene>
    <name evidence="1" type="ORF">MAGMO_1922</name>
</gene>
<name>A0A1S7LGM5_MAGMO</name>
<organism evidence="1">
    <name type="scientific">Magnetococcus massalia (strain MO-1)</name>
    <dbReference type="NCBI Taxonomy" id="451514"/>
    <lineage>
        <taxon>Bacteria</taxon>
        <taxon>Pseudomonadati</taxon>
        <taxon>Pseudomonadota</taxon>
        <taxon>Magnetococcia</taxon>
        <taxon>Magnetococcales</taxon>
        <taxon>Magnetococcaceae</taxon>
        <taxon>Magnetococcus</taxon>
    </lineage>
</organism>
<dbReference type="EMBL" id="LO017727">
    <property type="protein sequence ID" value="CRH06095.1"/>
    <property type="molecule type" value="Genomic_DNA"/>
</dbReference>
<accession>A0A1S7LGM5</accession>
<reference evidence="1" key="1">
    <citation type="submission" date="2015-04" db="EMBL/GenBank/DDBJ databases">
        <authorList>
            <person name="Syromyatnikov M.Y."/>
            <person name="Popov V.N."/>
        </authorList>
    </citation>
    <scope>NUCLEOTIDE SEQUENCE</scope>
    <source>
        <strain evidence="1">MO-1</strain>
    </source>
</reference>
<sequence>MEINSILFVRIIQRPLHESF</sequence>
<protein>
    <submittedName>
        <fullName evidence="1">Uncharacterized protein</fullName>
    </submittedName>
</protein>
<dbReference type="AlphaFoldDB" id="A0A1S7LGM5"/>